<dbReference type="Gene3D" id="3.40.50.2000">
    <property type="entry name" value="Glycogen Phosphorylase B"/>
    <property type="match status" value="2"/>
</dbReference>
<dbReference type="PANTHER" id="PTHR12526:SF572">
    <property type="entry name" value="BLL5144 PROTEIN"/>
    <property type="match status" value="1"/>
</dbReference>
<evidence type="ECO:0000313" key="2">
    <source>
        <dbReference type="Proteomes" id="UP000823631"/>
    </source>
</evidence>
<dbReference type="AlphaFoldDB" id="A0A9D9DAI7"/>
<dbReference type="Proteomes" id="UP000823631">
    <property type="component" value="Unassembled WGS sequence"/>
</dbReference>
<proteinExistence type="predicted"/>
<reference evidence="1" key="2">
    <citation type="journal article" date="2021" name="PeerJ">
        <title>Extensive microbial diversity within the chicken gut microbiome revealed by metagenomics and culture.</title>
        <authorList>
            <person name="Gilroy R."/>
            <person name="Ravi A."/>
            <person name="Getino M."/>
            <person name="Pursley I."/>
            <person name="Horton D.L."/>
            <person name="Alikhan N.F."/>
            <person name="Baker D."/>
            <person name="Gharbi K."/>
            <person name="Hall N."/>
            <person name="Watson M."/>
            <person name="Adriaenssens E.M."/>
            <person name="Foster-Nyarko E."/>
            <person name="Jarju S."/>
            <person name="Secka A."/>
            <person name="Antonio M."/>
            <person name="Oren A."/>
            <person name="Chaudhuri R.R."/>
            <person name="La Ragione R."/>
            <person name="Hildebrand F."/>
            <person name="Pallen M.J."/>
        </authorList>
    </citation>
    <scope>NUCLEOTIDE SEQUENCE</scope>
    <source>
        <strain evidence="1">17213</strain>
    </source>
</reference>
<comment type="caution">
    <text evidence="1">The sequence shown here is derived from an EMBL/GenBank/DDBJ whole genome shotgun (WGS) entry which is preliminary data.</text>
</comment>
<gene>
    <name evidence="1" type="ORF">IAB19_01000</name>
</gene>
<reference evidence="1" key="1">
    <citation type="submission" date="2020-10" db="EMBL/GenBank/DDBJ databases">
        <authorList>
            <person name="Gilroy R."/>
        </authorList>
    </citation>
    <scope>NUCLEOTIDE SEQUENCE</scope>
    <source>
        <strain evidence="1">17213</strain>
    </source>
</reference>
<protein>
    <submittedName>
        <fullName evidence="1">Glycosyltransferase family 4 protein</fullName>
    </submittedName>
</protein>
<dbReference type="Pfam" id="PF13692">
    <property type="entry name" value="Glyco_trans_1_4"/>
    <property type="match status" value="1"/>
</dbReference>
<organism evidence="1 2">
    <name type="scientific">Candidatus Avisuccinivibrio stercorigallinarum</name>
    <dbReference type="NCBI Taxonomy" id="2840704"/>
    <lineage>
        <taxon>Bacteria</taxon>
        <taxon>Pseudomonadati</taxon>
        <taxon>Pseudomonadota</taxon>
        <taxon>Gammaproteobacteria</taxon>
        <taxon>Aeromonadales</taxon>
        <taxon>Succinivibrionaceae</taxon>
        <taxon>Succinivibrionaceae incertae sedis</taxon>
        <taxon>Candidatus Avisuccinivibrio</taxon>
    </lineage>
</organism>
<dbReference type="EMBL" id="JADINH010000015">
    <property type="protein sequence ID" value="MBO8414945.1"/>
    <property type="molecule type" value="Genomic_DNA"/>
</dbReference>
<accession>A0A9D9DAI7</accession>
<evidence type="ECO:0000313" key="1">
    <source>
        <dbReference type="EMBL" id="MBO8414945.1"/>
    </source>
</evidence>
<dbReference type="PANTHER" id="PTHR12526">
    <property type="entry name" value="GLYCOSYLTRANSFERASE"/>
    <property type="match status" value="1"/>
</dbReference>
<dbReference type="SUPFAM" id="SSF53756">
    <property type="entry name" value="UDP-Glycosyltransferase/glycogen phosphorylase"/>
    <property type="match status" value="1"/>
</dbReference>
<name>A0A9D9DAI7_9GAMM</name>
<dbReference type="CDD" id="cd03801">
    <property type="entry name" value="GT4_PimA-like"/>
    <property type="match status" value="1"/>
</dbReference>
<sequence>MAAAQLLRIAHVNLARGFGLSEQQTLLLIRNLAQMGVQQMLICRDNSLLPAKLRGTPFLKILKVSGVSDPRFSGHFKVTRRYKLVCAHDEHGVNWAFLHFMMFGVPYVMAMHEHVEPVSSFYNRTTAAWAAAVVCAGVKSAEACSAAFKVKCKVIHNSVSSLKPFAPHVQRLKDKYAGRLLVGQIGPLINRLQGQSTLIDAARLLENKIPDLVVLIIGEGSDLQLLKEKAEGLPNIKFLSLKHHTFSADYIAAMDIYVSPVKEGDEFTEQLLLDVMDLGTPVITTALPGITDFMQHGVNGFVLKDGTPEELAQALLYMRDHAAQRRILAERAKNTAAEHLPEDTALAYYQLFQALMKDKA</sequence>